<dbReference type="Proteomes" id="UP000481033">
    <property type="component" value="Unassembled WGS sequence"/>
</dbReference>
<gene>
    <name evidence="1" type="ORF">DXZ20_11345</name>
</gene>
<evidence type="ECO:0000313" key="2">
    <source>
        <dbReference type="Proteomes" id="UP000481033"/>
    </source>
</evidence>
<sequence>MNTSPPPSDFTVPLSLEPHHQAEQFRKNQSNPQKGKQVYLNTLAIYATRFYLECLGFEPDLDASDGLNPVQQMLLGTAGLAVADQGQLECCPVLPGETELTIAPEVSCDRIGYVAVQLDNNLRLATLLGFVSEATEPVPLAQLQPMEALSQLLTPSMAQQRMQQATQQASEQITQLSQWLQNLADDSWQALDSFVNPASLAFRNQTTGLGEGIISRCKRISLNDQDVTLALGLLPLSESSTEIQVQVYCTQEQTYLPPQLQLSVLDADNQDVMQAEARATEAIQLKFTGSPGEQFSLRVALQNASFAETFII</sequence>
<dbReference type="InterPro" id="IPR014951">
    <property type="entry name" value="DUF1822"/>
</dbReference>
<dbReference type="Pfam" id="PF08852">
    <property type="entry name" value="DUF1822"/>
    <property type="match status" value="1"/>
</dbReference>
<dbReference type="EMBL" id="QXHD01000004">
    <property type="protein sequence ID" value="NEZ56253.1"/>
    <property type="molecule type" value="Genomic_DNA"/>
</dbReference>
<proteinExistence type="predicted"/>
<organism evidence="1 2">
    <name type="scientific">Adonisia turfae CCMR0081</name>
    <dbReference type="NCBI Taxonomy" id="2292702"/>
    <lineage>
        <taxon>Bacteria</taxon>
        <taxon>Bacillati</taxon>
        <taxon>Cyanobacteriota</taxon>
        <taxon>Adonisia</taxon>
        <taxon>Adonisia turfae</taxon>
    </lineage>
</organism>
<reference evidence="1 2" key="1">
    <citation type="journal article" date="2020" name="Microb. Ecol.">
        <title>Ecogenomics of the Marine Benthic Filamentous Cyanobacterium Adonisia.</title>
        <authorList>
            <person name="Walter J.M."/>
            <person name="Coutinho F.H."/>
            <person name="Leomil L."/>
            <person name="Hargreaves P.I."/>
            <person name="Campeao M.E."/>
            <person name="Vieira V.V."/>
            <person name="Silva B.S."/>
            <person name="Fistarol G.O."/>
            <person name="Salomon P.S."/>
            <person name="Sawabe T."/>
            <person name="Mino S."/>
            <person name="Hosokawa M."/>
            <person name="Miyashita H."/>
            <person name="Maruyama F."/>
            <person name="van Verk M.C."/>
            <person name="Dutilh B.E."/>
            <person name="Thompson C.C."/>
            <person name="Thompson F.L."/>
        </authorList>
    </citation>
    <scope>NUCLEOTIDE SEQUENCE [LARGE SCALE GENOMIC DNA]</scope>
    <source>
        <strain evidence="1 2">CCMR0081</strain>
    </source>
</reference>
<name>A0A6M0RKD4_9CYAN</name>
<protein>
    <submittedName>
        <fullName evidence="1">DUF1822 family protein</fullName>
    </submittedName>
</protein>
<evidence type="ECO:0000313" key="1">
    <source>
        <dbReference type="EMBL" id="NEZ56253.1"/>
    </source>
</evidence>
<accession>A0A6M0RKD4</accession>
<keyword evidence="2" id="KW-1185">Reference proteome</keyword>
<dbReference type="AlphaFoldDB" id="A0A6M0RKD4"/>
<comment type="caution">
    <text evidence="1">The sequence shown here is derived from an EMBL/GenBank/DDBJ whole genome shotgun (WGS) entry which is preliminary data.</text>
</comment>
<dbReference type="RefSeq" id="WP_163698238.1">
    <property type="nucleotide sequence ID" value="NZ_QXHD01000004.1"/>
</dbReference>